<dbReference type="Pfam" id="PF00078">
    <property type="entry name" value="RVT_1"/>
    <property type="match status" value="1"/>
</dbReference>
<dbReference type="GeneTree" id="ENSGT01120000271879"/>
<evidence type="ECO:0000259" key="1">
    <source>
        <dbReference type="PROSITE" id="PS50878"/>
    </source>
</evidence>
<keyword evidence="3" id="KW-1185">Reference proteome</keyword>
<evidence type="ECO:0000313" key="2">
    <source>
        <dbReference type="Ensembl" id="ENSLBEP00000002288.1"/>
    </source>
</evidence>
<dbReference type="STRING" id="56723.ENSLBEP00000002288"/>
<dbReference type="AlphaFoldDB" id="A0A3Q3E5M5"/>
<dbReference type="Ensembl" id="ENSLBET00000002419.1">
    <property type="protein sequence ID" value="ENSLBEP00000002288.1"/>
    <property type="gene ID" value="ENSLBEG00000001804.1"/>
</dbReference>
<protein>
    <recommendedName>
        <fullName evidence="1">Reverse transcriptase domain-containing protein</fullName>
    </recommendedName>
</protein>
<dbReference type="CDD" id="cd01650">
    <property type="entry name" value="RT_nLTR_like"/>
    <property type="match status" value="1"/>
</dbReference>
<evidence type="ECO:0000313" key="3">
    <source>
        <dbReference type="Proteomes" id="UP000261660"/>
    </source>
</evidence>
<reference evidence="2" key="1">
    <citation type="submission" date="2025-08" db="UniProtKB">
        <authorList>
            <consortium name="Ensembl"/>
        </authorList>
    </citation>
    <scope>IDENTIFICATION</scope>
</reference>
<dbReference type="PROSITE" id="PS50878">
    <property type="entry name" value="RT_POL"/>
    <property type="match status" value="1"/>
</dbReference>
<reference evidence="2" key="2">
    <citation type="submission" date="2025-09" db="UniProtKB">
        <authorList>
            <consortium name="Ensembl"/>
        </authorList>
    </citation>
    <scope>IDENTIFICATION</scope>
</reference>
<proteinExistence type="predicted"/>
<dbReference type="InterPro" id="IPR000477">
    <property type="entry name" value="RT_dom"/>
</dbReference>
<dbReference type="SUPFAM" id="SSF56672">
    <property type="entry name" value="DNA/RNA polymerases"/>
    <property type="match status" value="1"/>
</dbReference>
<dbReference type="InterPro" id="IPR043502">
    <property type="entry name" value="DNA/RNA_pol_sf"/>
</dbReference>
<organism evidence="2 3">
    <name type="scientific">Labrus bergylta</name>
    <name type="common">ballan wrasse</name>
    <dbReference type="NCBI Taxonomy" id="56723"/>
    <lineage>
        <taxon>Eukaryota</taxon>
        <taxon>Metazoa</taxon>
        <taxon>Chordata</taxon>
        <taxon>Craniata</taxon>
        <taxon>Vertebrata</taxon>
        <taxon>Euteleostomi</taxon>
        <taxon>Actinopterygii</taxon>
        <taxon>Neopterygii</taxon>
        <taxon>Teleostei</taxon>
        <taxon>Neoteleostei</taxon>
        <taxon>Acanthomorphata</taxon>
        <taxon>Eupercaria</taxon>
        <taxon>Labriformes</taxon>
        <taxon>Labridae</taxon>
        <taxon>Labrus</taxon>
    </lineage>
</organism>
<sequence length="363" mass="41165">MINNTFISDNASVASEFNAFFIESVQELSKNFKPVELRPDTLSQKTQNGFYIKEVTLEKVSKIMSNLNNSKTRDIHDLDGELIKYHRTQLLKPITHLVNMSIQTKTFPESWKKAIISPIYKSGEPDLTCNYRPIAILPVVSKILEKVVAEQLILHLETNHLLHQQQFGFRPKHSTETAKCYLIEKIKCFLDKGHVVGGVFLDLKKAFNTVNHNVLLSKLSKFQFSDQASQWFDSYLSGRVQCVRVSGQKSIFRNNSMGIPQGSVLGPLLFSMYINDLPEICPAVGCQMYADDTVIYTPARSARQSAAHLNDSLHCIAKWLESSNLTLNITKTVSICFSMLKQRDKETFLVKINNETINVVEDV</sequence>
<name>A0A3Q3E5M5_9LABR</name>
<dbReference type="PANTHER" id="PTHR33332">
    <property type="entry name" value="REVERSE TRANSCRIPTASE DOMAIN-CONTAINING PROTEIN"/>
    <property type="match status" value="1"/>
</dbReference>
<feature type="domain" description="Reverse transcriptase" evidence="1">
    <location>
        <begin position="100"/>
        <end position="363"/>
    </location>
</feature>
<dbReference type="InParanoid" id="A0A3Q3E5M5"/>
<accession>A0A3Q3E5M5</accession>
<dbReference type="Proteomes" id="UP000261660">
    <property type="component" value="Unplaced"/>
</dbReference>